<dbReference type="EMBL" id="RSAA01000035">
    <property type="protein sequence ID" value="RRO13006.1"/>
    <property type="molecule type" value="Genomic_DNA"/>
</dbReference>
<dbReference type="GO" id="GO:0019171">
    <property type="term" value="F:(3R)-hydroxyacyl-[acyl-carrier-protein] dehydratase activity"/>
    <property type="evidence" value="ECO:0007669"/>
    <property type="project" value="TreeGrafter"/>
</dbReference>
<dbReference type="InterPro" id="IPR016709">
    <property type="entry name" value="HadA-like"/>
</dbReference>
<feature type="domain" description="FAS1-like dehydratase" evidence="2">
    <location>
        <begin position="6"/>
        <end position="137"/>
    </location>
</feature>
<evidence type="ECO:0000259" key="2">
    <source>
        <dbReference type="Pfam" id="PF13452"/>
    </source>
</evidence>
<dbReference type="Proteomes" id="UP000274515">
    <property type="component" value="Unassembled WGS sequence"/>
</dbReference>
<dbReference type="OrthoDB" id="5415111at2"/>
<gene>
    <name evidence="3" type="ORF">EIL87_25430</name>
</gene>
<keyword evidence="4" id="KW-1185">Reference proteome</keyword>
<reference evidence="3 4" key="1">
    <citation type="submission" date="2018-11" db="EMBL/GenBank/DDBJ databases">
        <title>Saccharopolyspora rhizosphaerae sp. nov., an actinomycete isolated from rhizosphere soil in Thailand.</title>
        <authorList>
            <person name="Intra B."/>
            <person name="Euanorasetr J."/>
            <person name="Take A."/>
            <person name="Inahashi Y."/>
            <person name="Mori M."/>
            <person name="Panbangred W."/>
            <person name="Matsumoto A."/>
        </authorList>
    </citation>
    <scope>NUCLEOTIDE SEQUENCE [LARGE SCALE GENOMIC DNA]</scope>
    <source>
        <strain evidence="3 4">H219</strain>
    </source>
</reference>
<dbReference type="CDD" id="cd03441">
    <property type="entry name" value="R_hydratase_like"/>
    <property type="match status" value="1"/>
</dbReference>
<dbReference type="PANTHER" id="PTHR43437:SF3">
    <property type="entry name" value="HYDROXYACYL-THIOESTER DEHYDRATASE TYPE 2, MITOCHONDRIAL"/>
    <property type="match status" value="1"/>
</dbReference>
<evidence type="ECO:0000313" key="3">
    <source>
        <dbReference type="EMBL" id="RRO13006.1"/>
    </source>
</evidence>
<dbReference type="Pfam" id="PF13452">
    <property type="entry name" value="FAS1_DH_region"/>
    <property type="match status" value="1"/>
</dbReference>
<dbReference type="AlphaFoldDB" id="A0A3R8NZ66"/>
<comment type="similarity">
    <text evidence="1">Belongs to the UPF0336 family.</text>
</comment>
<dbReference type="InterPro" id="IPR029069">
    <property type="entry name" value="HotDog_dom_sf"/>
</dbReference>
<evidence type="ECO:0000256" key="1">
    <source>
        <dbReference type="HAMAP-Rule" id="MF_00799"/>
    </source>
</evidence>
<evidence type="ECO:0000313" key="4">
    <source>
        <dbReference type="Proteomes" id="UP000274515"/>
    </source>
</evidence>
<dbReference type="InterPro" id="IPR050965">
    <property type="entry name" value="UPF0336/Enoyl-CoA_hydratase"/>
</dbReference>
<name>A0A3R8NZ66_9PSEU</name>
<dbReference type="InterPro" id="IPR039569">
    <property type="entry name" value="FAS1-like_DH_region"/>
</dbReference>
<dbReference type="SUPFAM" id="SSF54637">
    <property type="entry name" value="Thioesterase/thiol ester dehydrase-isomerase"/>
    <property type="match status" value="1"/>
</dbReference>
<dbReference type="PIRSF" id="PIRSF018072">
    <property type="entry name" value="UCP018072"/>
    <property type="match status" value="1"/>
</dbReference>
<proteinExistence type="inferred from homology"/>
<dbReference type="GO" id="GO:0006633">
    <property type="term" value="P:fatty acid biosynthetic process"/>
    <property type="evidence" value="ECO:0007669"/>
    <property type="project" value="TreeGrafter"/>
</dbReference>
<protein>
    <recommendedName>
        <fullName evidence="1">UPF0336 protein EIL87_25430</fullName>
    </recommendedName>
</protein>
<organism evidence="3 4">
    <name type="scientific">Saccharopolyspora rhizosphaerae</name>
    <dbReference type="NCBI Taxonomy" id="2492662"/>
    <lineage>
        <taxon>Bacteria</taxon>
        <taxon>Bacillati</taxon>
        <taxon>Actinomycetota</taxon>
        <taxon>Actinomycetes</taxon>
        <taxon>Pseudonocardiales</taxon>
        <taxon>Pseudonocardiaceae</taxon>
        <taxon>Saccharopolyspora</taxon>
    </lineage>
</organism>
<dbReference type="Gene3D" id="3.10.129.10">
    <property type="entry name" value="Hotdog Thioesterase"/>
    <property type="match status" value="1"/>
</dbReference>
<comment type="caution">
    <text evidence="3">The sequence shown here is derived from an EMBL/GenBank/DDBJ whole genome shotgun (WGS) entry which is preliminary data.</text>
</comment>
<dbReference type="RefSeq" id="WP_125093093.1">
    <property type="nucleotide sequence ID" value="NZ_RSAA01000035.1"/>
</dbReference>
<dbReference type="PANTHER" id="PTHR43437">
    <property type="entry name" value="HYDROXYACYL-THIOESTER DEHYDRATASE TYPE 2, MITOCHONDRIAL-RELATED"/>
    <property type="match status" value="1"/>
</dbReference>
<dbReference type="HAMAP" id="MF_00799">
    <property type="entry name" value="UPF0336"/>
    <property type="match status" value="1"/>
</dbReference>
<sequence>MPLDESFIGREYPPTEPYEVGREKIREFARAIKDDSPLHVDVEAAKAAGYPDVIAPPTFAVILSMSAQDQIVGDEQLGLDYSRVVHGQQDFVHHRPIRAGDRLVTVAHVDDVKTRAGNDFLTVRAEITTTDGEPVCTATSMVVVRGPEA</sequence>
<accession>A0A3R8NZ66</accession>